<accession>I2GU30</accession>
<reference evidence="1 2" key="1">
    <citation type="journal article" date="2012" name="J. Bacteriol.">
        <title>Genome Sequence of the Filamentous Bacterium Fibrisoma limi BUZ 3T.</title>
        <authorList>
            <person name="Filippini M."/>
            <person name="Qi W."/>
            <person name="Jaenicke S."/>
            <person name="Goesmann A."/>
            <person name="Smits T.H."/>
            <person name="Bagheri H.C."/>
        </authorList>
    </citation>
    <scope>NUCLEOTIDE SEQUENCE [LARGE SCALE GENOMIC DNA]</scope>
    <source>
        <strain evidence="2">BUZ 3T</strain>
        <plasmid evidence="1 2">pFLIM01</plasmid>
    </source>
</reference>
<evidence type="ECO:0000313" key="1">
    <source>
        <dbReference type="EMBL" id="CCH57631.1"/>
    </source>
</evidence>
<keyword evidence="1" id="KW-0614">Plasmid</keyword>
<dbReference type="Proteomes" id="UP000009309">
    <property type="component" value="Plasmid pFLIM01"/>
</dbReference>
<dbReference type="RefSeq" id="WP_015056966.1">
    <property type="nucleotide sequence ID" value="NC_019017.1"/>
</dbReference>
<organism evidence="1 2">
    <name type="scientific">Fibrisoma limi BUZ 3</name>
    <dbReference type="NCBI Taxonomy" id="1185876"/>
    <lineage>
        <taxon>Bacteria</taxon>
        <taxon>Pseudomonadati</taxon>
        <taxon>Bacteroidota</taxon>
        <taxon>Cytophagia</taxon>
        <taxon>Cytophagales</taxon>
        <taxon>Spirosomataceae</taxon>
        <taxon>Fibrisoma</taxon>
    </lineage>
</organism>
<evidence type="ECO:0008006" key="3">
    <source>
        <dbReference type="Google" id="ProtNLM"/>
    </source>
</evidence>
<proteinExistence type="predicted"/>
<geneLocation type="plasmid" evidence="1 2">
    <name>pFLIM01</name>
</geneLocation>
<keyword evidence="2" id="KW-1185">Reference proteome</keyword>
<dbReference type="EMBL" id="HE805916">
    <property type="protein sequence ID" value="CCH57631.1"/>
    <property type="molecule type" value="Genomic_DNA"/>
</dbReference>
<protein>
    <recommendedName>
        <fullName evidence="3">PIN domain-containing protein</fullName>
    </recommendedName>
</protein>
<dbReference type="InterPro" id="IPR021799">
    <property type="entry name" value="PIN-like_prokaryotic"/>
</dbReference>
<evidence type="ECO:0000313" key="2">
    <source>
        <dbReference type="Proteomes" id="UP000009309"/>
    </source>
</evidence>
<dbReference type="AlphaFoldDB" id="I2GU30"/>
<dbReference type="Pfam" id="PF11848">
    <property type="entry name" value="DUF3368"/>
    <property type="match status" value="1"/>
</dbReference>
<sequence length="172" mass="19040">MRPQIVIHDVNILITLFKAQLTSLPFAIEADFLTTKLIFNDLSNSQQALYNSYVEAGSLAFAQAESLAIVNPQFTANRALSIQDLSGLALAEERGGLLLTEIKSVKLAAQHVGLNTCGLLWVLDELVKLNKLTPRDAQEHIEQLLDVNCKLDQSECAAMAQHWLQTQPLHHL</sequence>
<gene>
    <name evidence="1" type="ORF">BN8_p06827</name>
</gene>
<name>I2GU30_9BACT</name>